<evidence type="ECO:0000313" key="11">
    <source>
        <dbReference type="Proteomes" id="UP001215503"/>
    </source>
</evidence>
<evidence type="ECO:0000256" key="5">
    <source>
        <dbReference type="ARBA" id="ARBA00022970"/>
    </source>
</evidence>
<feature type="transmembrane region" description="Helical" evidence="9">
    <location>
        <begin position="42"/>
        <end position="62"/>
    </location>
</feature>
<name>A0ABT5YHN6_9PROT</name>
<keyword evidence="4 9" id="KW-0812">Transmembrane</keyword>
<feature type="transmembrane region" description="Helical" evidence="9">
    <location>
        <begin position="68"/>
        <end position="87"/>
    </location>
</feature>
<feature type="transmembrane region" description="Helical" evidence="9">
    <location>
        <begin position="12"/>
        <end position="35"/>
    </location>
</feature>
<reference evidence="10 11" key="1">
    <citation type="submission" date="2023-03" db="EMBL/GenBank/DDBJ databases">
        <title>Fodinicurvata sp. CAU 1616 isolated from sea sendiment.</title>
        <authorList>
            <person name="Kim W."/>
        </authorList>
    </citation>
    <scope>NUCLEOTIDE SEQUENCE [LARGE SCALE GENOMIC DNA]</scope>
    <source>
        <strain evidence="10 11">CAU 1616</strain>
    </source>
</reference>
<feature type="transmembrane region" description="Helical" evidence="9">
    <location>
        <begin position="99"/>
        <end position="118"/>
    </location>
</feature>
<feature type="transmembrane region" description="Helical" evidence="9">
    <location>
        <begin position="270"/>
        <end position="289"/>
    </location>
</feature>
<comment type="caution">
    <text evidence="10">The sequence shown here is derived from an EMBL/GenBank/DDBJ whole genome shotgun (WGS) entry which is preliminary data.</text>
</comment>
<evidence type="ECO:0000256" key="4">
    <source>
        <dbReference type="ARBA" id="ARBA00022692"/>
    </source>
</evidence>
<organism evidence="10 11">
    <name type="scientific">Aquibaculum arenosum</name>
    <dbReference type="NCBI Taxonomy" id="3032591"/>
    <lineage>
        <taxon>Bacteria</taxon>
        <taxon>Pseudomonadati</taxon>
        <taxon>Pseudomonadota</taxon>
        <taxon>Alphaproteobacteria</taxon>
        <taxon>Rhodospirillales</taxon>
        <taxon>Rhodovibrionaceae</taxon>
        <taxon>Aquibaculum</taxon>
    </lineage>
</organism>
<keyword evidence="3" id="KW-1003">Cell membrane</keyword>
<dbReference type="Pfam" id="PF02653">
    <property type="entry name" value="BPD_transp_2"/>
    <property type="match status" value="2"/>
</dbReference>
<evidence type="ECO:0000256" key="6">
    <source>
        <dbReference type="ARBA" id="ARBA00022989"/>
    </source>
</evidence>
<evidence type="ECO:0000313" key="10">
    <source>
        <dbReference type="EMBL" id="MDF2094432.1"/>
    </source>
</evidence>
<dbReference type="InterPro" id="IPR043428">
    <property type="entry name" value="LivM-like"/>
</dbReference>
<comment type="similarity">
    <text evidence="8">Belongs to the binding-protein-dependent transport system permease family. LivHM subfamily.</text>
</comment>
<feature type="transmembrane region" description="Helical" evidence="9">
    <location>
        <begin position="350"/>
        <end position="377"/>
    </location>
</feature>
<evidence type="ECO:0000256" key="2">
    <source>
        <dbReference type="ARBA" id="ARBA00022448"/>
    </source>
</evidence>
<gene>
    <name evidence="10" type="ORF">P2G67_00415</name>
</gene>
<dbReference type="Proteomes" id="UP001215503">
    <property type="component" value="Unassembled WGS sequence"/>
</dbReference>
<comment type="subcellular location">
    <subcellularLocation>
        <location evidence="1">Cell membrane</location>
        <topology evidence="1">Multi-pass membrane protein</topology>
    </subcellularLocation>
</comment>
<feature type="transmembrane region" description="Helical" evidence="9">
    <location>
        <begin position="191"/>
        <end position="213"/>
    </location>
</feature>
<dbReference type="CDD" id="cd06582">
    <property type="entry name" value="TM_PBP1_LivH_like"/>
    <property type="match status" value="1"/>
</dbReference>
<feature type="transmembrane region" description="Helical" evidence="9">
    <location>
        <begin position="516"/>
        <end position="537"/>
    </location>
</feature>
<keyword evidence="11" id="KW-1185">Reference proteome</keyword>
<dbReference type="InterPro" id="IPR052157">
    <property type="entry name" value="BCAA_transport_permease"/>
</dbReference>
<keyword evidence="2" id="KW-0813">Transport</keyword>
<feature type="transmembrane region" description="Helical" evidence="9">
    <location>
        <begin position="225"/>
        <end position="258"/>
    </location>
</feature>
<sequence>MEFLLQQLLTGLASASGLFLVASGLTIIFGVTRIVNFAHGSLYMLGAYLGVSLIGLFGGGTLGFWGGLLLAALVVGAVGALFEMAVLRRIYQAPELFQLLATFGLVLVVQDATLWIWGAQDLLGPRAPGLGGATQVFGLRVPTYDIFLILFAPVVLGALWLLFNRTRWGILIRAATQDREMVSALGVNRKWLFTGVFFLGAALAGLGGAVQLPKGSAHLHMDLQIIASVFVVVVVGGMGSILGAYLAALLISLIRVLLITNAQVTLGGVAAWQMELVSMFLVMALVLILRPWGLLGRREVLGYQHSGTPEPMLRPADRSLQLAGLAVLVLLLVLPWIAGPYLVSVATEVLIFVLFAASLQFLMGLGGVISFGHAAYFGLGAYGVGLAVRHWGAPMELALLAAPLLAAGGALLFGWFCVRLSGVYLAMLTLAFAQIAWSIAFQWIELTGGDNGIIGIWPPAWVGSVTAYYYFAGTICVIGLLLLRHFAFAPFGYTLRAGRDSPLRADAIGIDVRRHRWLAFTLAGCFAGVAGGLFAYLKGSVSPEAMALPLSVDALVMVLLGGVQALTGPIAGAAAFTLLKTELLSLTNYWRAILGCIIILLVVLFPQGLAGATAGLRRRGEGQA</sequence>
<evidence type="ECO:0000256" key="3">
    <source>
        <dbReference type="ARBA" id="ARBA00022475"/>
    </source>
</evidence>
<protein>
    <submittedName>
        <fullName evidence="10">ABC transporter permease</fullName>
    </submittedName>
</protein>
<feature type="transmembrane region" description="Helical" evidence="9">
    <location>
        <begin position="591"/>
        <end position="609"/>
    </location>
</feature>
<evidence type="ECO:0000256" key="8">
    <source>
        <dbReference type="ARBA" id="ARBA00037998"/>
    </source>
</evidence>
<dbReference type="PANTHER" id="PTHR11795:SF442">
    <property type="entry name" value="ABC TRANSPORTER ATP-BINDING PROTEIN"/>
    <property type="match status" value="1"/>
</dbReference>
<keyword evidence="7 9" id="KW-0472">Membrane</keyword>
<dbReference type="CDD" id="cd06581">
    <property type="entry name" value="TM_PBP1_LivM_like"/>
    <property type="match status" value="1"/>
</dbReference>
<evidence type="ECO:0000256" key="7">
    <source>
        <dbReference type="ARBA" id="ARBA00023136"/>
    </source>
</evidence>
<feature type="transmembrane region" description="Helical" evidence="9">
    <location>
        <begin position="146"/>
        <end position="163"/>
    </location>
</feature>
<feature type="transmembrane region" description="Helical" evidence="9">
    <location>
        <begin position="397"/>
        <end position="416"/>
    </location>
</feature>
<dbReference type="EMBL" id="JARHUD010000001">
    <property type="protein sequence ID" value="MDF2094432.1"/>
    <property type="molecule type" value="Genomic_DNA"/>
</dbReference>
<evidence type="ECO:0000256" key="1">
    <source>
        <dbReference type="ARBA" id="ARBA00004651"/>
    </source>
</evidence>
<accession>A0ABT5YHN6</accession>
<dbReference type="PANTHER" id="PTHR11795">
    <property type="entry name" value="BRANCHED-CHAIN AMINO ACID TRANSPORT SYSTEM PERMEASE PROTEIN LIVH"/>
    <property type="match status" value="1"/>
</dbReference>
<dbReference type="InterPro" id="IPR001851">
    <property type="entry name" value="ABC_transp_permease"/>
</dbReference>
<feature type="transmembrane region" description="Helical" evidence="9">
    <location>
        <begin position="557"/>
        <end position="579"/>
    </location>
</feature>
<proteinExistence type="inferred from homology"/>
<evidence type="ECO:0000256" key="9">
    <source>
        <dbReference type="SAM" id="Phobius"/>
    </source>
</evidence>
<dbReference type="RefSeq" id="WP_275818936.1">
    <property type="nucleotide sequence ID" value="NZ_JARHUD010000001.1"/>
</dbReference>
<feature type="transmembrane region" description="Helical" evidence="9">
    <location>
        <begin position="322"/>
        <end position="343"/>
    </location>
</feature>
<keyword evidence="5" id="KW-0029">Amino-acid transport</keyword>
<feature type="transmembrane region" description="Helical" evidence="9">
    <location>
        <begin position="423"/>
        <end position="444"/>
    </location>
</feature>
<keyword evidence="6 9" id="KW-1133">Transmembrane helix</keyword>
<feature type="transmembrane region" description="Helical" evidence="9">
    <location>
        <begin position="467"/>
        <end position="495"/>
    </location>
</feature>